<accession>A0ACB9N921</accession>
<protein>
    <submittedName>
        <fullName evidence="1">Uncharacterized protein</fullName>
    </submittedName>
</protein>
<reference evidence="1 2" key="1">
    <citation type="journal article" date="2022" name="DNA Res.">
        <title>Chromosomal-level genome assembly of the orchid tree Bauhinia variegata (Leguminosae; Cercidoideae) supports the allotetraploid origin hypothesis of Bauhinia.</title>
        <authorList>
            <person name="Zhong Y."/>
            <person name="Chen Y."/>
            <person name="Zheng D."/>
            <person name="Pang J."/>
            <person name="Liu Y."/>
            <person name="Luo S."/>
            <person name="Meng S."/>
            <person name="Qian L."/>
            <person name="Wei D."/>
            <person name="Dai S."/>
            <person name="Zhou R."/>
        </authorList>
    </citation>
    <scope>NUCLEOTIDE SEQUENCE [LARGE SCALE GENOMIC DNA]</scope>
    <source>
        <strain evidence="1">BV-YZ2020</strain>
    </source>
</reference>
<name>A0ACB9N921_BAUVA</name>
<evidence type="ECO:0000313" key="2">
    <source>
        <dbReference type="Proteomes" id="UP000828941"/>
    </source>
</evidence>
<evidence type="ECO:0000313" key="1">
    <source>
        <dbReference type="EMBL" id="KAI4332706.1"/>
    </source>
</evidence>
<keyword evidence="2" id="KW-1185">Reference proteome</keyword>
<comment type="caution">
    <text evidence="1">The sequence shown here is derived from an EMBL/GenBank/DDBJ whole genome shotgun (WGS) entry which is preliminary data.</text>
</comment>
<gene>
    <name evidence="1" type="ORF">L6164_017592</name>
</gene>
<dbReference type="Proteomes" id="UP000828941">
    <property type="component" value="Chromosome 7"/>
</dbReference>
<organism evidence="1 2">
    <name type="scientific">Bauhinia variegata</name>
    <name type="common">Purple orchid tree</name>
    <name type="synonym">Phanera variegata</name>
    <dbReference type="NCBI Taxonomy" id="167791"/>
    <lineage>
        <taxon>Eukaryota</taxon>
        <taxon>Viridiplantae</taxon>
        <taxon>Streptophyta</taxon>
        <taxon>Embryophyta</taxon>
        <taxon>Tracheophyta</taxon>
        <taxon>Spermatophyta</taxon>
        <taxon>Magnoliopsida</taxon>
        <taxon>eudicotyledons</taxon>
        <taxon>Gunneridae</taxon>
        <taxon>Pentapetalae</taxon>
        <taxon>rosids</taxon>
        <taxon>fabids</taxon>
        <taxon>Fabales</taxon>
        <taxon>Fabaceae</taxon>
        <taxon>Cercidoideae</taxon>
        <taxon>Cercideae</taxon>
        <taxon>Bauhiniinae</taxon>
        <taxon>Bauhinia</taxon>
    </lineage>
</organism>
<sequence length="157" mass="17503">MSSNTSDSSRRSYYGKNQSQIPFEWEVEPGKPKDPPKEKESVRAPAPAISPPPTMKSQNWVEMPKPAKIRALACFYTNPRKTLKAKKGNKKVAQKQNDSLGQAETSDDDFFSISLTPCDSRSSTTNTAKGSSSSKTLVRRQSSQCINLSKWIRKQFA</sequence>
<dbReference type="EMBL" id="CM039432">
    <property type="protein sequence ID" value="KAI4332706.1"/>
    <property type="molecule type" value="Genomic_DNA"/>
</dbReference>
<proteinExistence type="predicted"/>